<dbReference type="Pfam" id="PF12680">
    <property type="entry name" value="SnoaL_2"/>
    <property type="match status" value="1"/>
</dbReference>
<sequence length="134" mass="15347">MSDVDIQDFVSRFAAAWAARDPEAFLALWHPDGILRSPFYDRPVTGKELGRLTELVRETAPDHVWQLLDWAARGDVVIVEWQATRTAGGKRIDWRGVDKFRLRDGRIAEETVYMDTAALRAMRGVAWPEPLIRL</sequence>
<evidence type="ECO:0000313" key="3">
    <source>
        <dbReference type="Proteomes" id="UP000321058"/>
    </source>
</evidence>
<proteinExistence type="predicted"/>
<keyword evidence="3" id="KW-1185">Reference proteome</keyword>
<evidence type="ECO:0000313" key="2">
    <source>
        <dbReference type="EMBL" id="GEP56618.1"/>
    </source>
</evidence>
<name>A0A512NCD4_9HYPH</name>
<dbReference type="Proteomes" id="UP000321058">
    <property type="component" value="Unassembled WGS sequence"/>
</dbReference>
<accession>A0A512NCD4</accession>
<evidence type="ECO:0000259" key="1">
    <source>
        <dbReference type="Pfam" id="PF12680"/>
    </source>
</evidence>
<protein>
    <recommendedName>
        <fullName evidence="1">SnoaL-like domain-containing protein</fullName>
    </recommendedName>
</protein>
<gene>
    <name evidence="2" type="ORF">RSO01_37840</name>
</gene>
<dbReference type="SUPFAM" id="SSF54427">
    <property type="entry name" value="NTF2-like"/>
    <property type="match status" value="1"/>
</dbReference>
<dbReference type="AlphaFoldDB" id="A0A512NCD4"/>
<dbReference type="InterPro" id="IPR032710">
    <property type="entry name" value="NTF2-like_dom_sf"/>
</dbReference>
<dbReference type="EMBL" id="BKAJ01000068">
    <property type="protein sequence ID" value="GEP56618.1"/>
    <property type="molecule type" value="Genomic_DNA"/>
</dbReference>
<comment type="caution">
    <text evidence="2">The sequence shown here is derived from an EMBL/GenBank/DDBJ whole genome shotgun (WGS) entry which is preliminary data.</text>
</comment>
<dbReference type="Gene3D" id="3.10.450.50">
    <property type="match status" value="1"/>
</dbReference>
<feature type="domain" description="SnoaL-like" evidence="1">
    <location>
        <begin position="10"/>
        <end position="109"/>
    </location>
</feature>
<dbReference type="OrthoDB" id="8229984at2"/>
<dbReference type="RefSeq" id="WP_147150746.1">
    <property type="nucleotide sequence ID" value="NZ_BKAJ01000068.1"/>
</dbReference>
<dbReference type="InterPro" id="IPR037401">
    <property type="entry name" value="SnoaL-like"/>
</dbReference>
<organism evidence="2 3">
    <name type="scientific">Reyranella soli</name>
    <dbReference type="NCBI Taxonomy" id="1230389"/>
    <lineage>
        <taxon>Bacteria</taxon>
        <taxon>Pseudomonadati</taxon>
        <taxon>Pseudomonadota</taxon>
        <taxon>Alphaproteobacteria</taxon>
        <taxon>Hyphomicrobiales</taxon>
        <taxon>Reyranellaceae</taxon>
        <taxon>Reyranella</taxon>
    </lineage>
</organism>
<reference evidence="2 3" key="1">
    <citation type="submission" date="2019-07" db="EMBL/GenBank/DDBJ databases">
        <title>Whole genome shotgun sequence of Reyranella soli NBRC 108950.</title>
        <authorList>
            <person name="Hosoyama A."/>
            <person name="Uohara A."/>
            <person name="Ohji S."/>
            <person name="Ichikawa N."/>
        </authorList>
    </citation>
    <scope>NUCLEOTIDE SEQUENCE [LARGE SCALE GENOMIC DNA]</scope>
    <source>
        <strain evidence="2 3">NBRC 108950</strain>
    </source>
</reference>